<comment type="cofactor">
    <cofactor evidence="8">
        <name>Mg(2+)</name>
        <dbReference type="ChEBI" id="CHEBI:18420"/>
    </cofactor>
</comment>
<dbReference type="EMBL" id="CP007032">
    <property type="protein sequence ID" value="AHF05803.1"/>
    <property type="molecule type" value="Genomic_DNA"/>
</dbReference>
<feature type="binding site" evidence="8">
    <location>
        <begin position="21"/>
        <end position="23"/>
    </location>
    <ligand>
        <name>GTP</name>
        <dbReference type="ChEBI" id="CHEBI:37565"/>
    </ligand>
</feature>
<dbReference type="STRING" id="871968.DESME_00855"/>
<evidence type="ECO:0000256" key="2">
    <source>
        <dbReference type="ARBA" id="ARBA00022679"/>
    </source>
</evidence>
<evidence type="ECO:0000256" key="6">
    <source>
        <dbReference type="ARBA" id="ARBA00023134"/>
    </source>
</evidence>
<evidence type="ECO:0000313" key="10">
    <source>
        <dbReference type="EMBL" id="AHF05803.1"/>
    </source>
</evidence>
<evidence type="ECO:0000256" key="5">
    <source>
        <dbReference type="ARBA" id="ARBA00022842"/>
    </source>
</evidence>
<proteinExistence type="inferred from homology"/>
<dbReference type="GO" id="GO:0046872">
    <property type="term" value="F:metal ion binding"/>
    <property type="evidence" value="ECO:0007669"/>
    <property type="project" value="UniProtKB-KW"/>
</dbReference>
<feature type="binding site" evidence="8">
    <location>
        <position position="107"/>
    </location>
    <ligand>
        <name>GTP</name>
        <dbReference type="ChEBI" id="CHEBI:37565"/>
    </ligand>
</feature>
<dbReference type="InterPro" id="IPR013482">
    <property type="entry name" value="Molybde_CF_guanTrfase"/>
</dbReference>
<feature type="binding site" evidence="8">
    <location>
        <position position="78"/>
    </location>
    <ligand>
        <name>GTP</name>
        <dbReference type="ChEBI" id="CHEBI:37565"/>
    </ligand>
</feature>
<dbReference type="CDD" id="cd02503">
    <property type="entry name" value="MobA"/>
    <property type="match status" value="1"/>
</dbReference>
<dbReference type="GO" id="GO:0005737">
    <property type="term" value="C:cytoplasm"/>
    <property type="evidence" value="ECO:0007669"/>
    <property type="project" value="UniProtKB-SubCell"/>
</dbReference>
<dbReference type="SUPFAM" id="SSF53448">
    <property type="entry name" value="Nucleotide-diphospho-sugar transferases"/>
    <property type="match status" value="1"/>
</dbReference>
<dbReference type="EC" id="2.7.7.77" evidence="8"/>
<dbReference type="eggNOG" id="COG0746">
    <property type="taxonomic scope" value="Bacteria"/>
</dbReference>
<dbReference type="HOGENOM" id="CLU_055597_2_1_9"/>
<reference evidence="10 11" key="1">
    <citation type="submission" date="2013-12" db="EMBL/GenBank/DDBJ databases">
        <authorList>
            <consortium name="DOE Joint Genome Institute"/>
            <person name="Smidt H."/>
            <person name="Huntemann M."/>
            <person name="Han J."/>
            <person name="Chen A."/>
            <person name="Kyrpides N."/>
            <person name="Mavromatis K."/>
            <person name="Markowitz V."/>
            <person name="Palaniappan K."/>
            <person name="Ivanova N."/>
            <person name="Schaumberg A."/>
            <person name="Pati A."/>
            <person name="Liolios K."/>
            <person name="Nordberg H.P."/>
            <person name="Cantor M.N."/>
            <person name="Hua S.X."/>
            <person name="Woyke T."/>
        </authorList>
    </citation>
    <scope>NUCLEOTIDE SEQUENCE [LARGE SCALE GENOMIC DNA]</scope>
    <source>
        <strain evidence="11">DSM 15288</strain>
    </source>
</reference>
<keyword evidence="7 8" id="KW-0501">Molybdenum cofactor biosynthesis</keyword>
<comment type="function">
    <text evidence="8">Transfers a GMP moiety from GTP to Mo-molybdopterin (Mo-MPT) cofactor (Moco or molybdenum cofactor) to form Mo-molybdopterin guanine dinucleotide (Mo-MGD) cofactor.</text>
</comment>
<dbReference type="GO" id="GO:0006777">
    <property type="term" value="P:Mo-molybdopterin cofactor biosynthetic process"/>
    <property type="evidence" value="ECO:0007669"/>
    <property type="project" value="UniProtKB-KW"/>
</dbReference>
<dbReference type="RefSeq" id="WP_006718734.1">
    <property type="nucleotide sequence ID" value="NZ_CP007032.1"/>
</dbReference>
<evidence type="ECO:0000256" key="4">
    <source>
        <dbReference type="ARBA" id="ARBA00022741"/>
    </source>
</evidence>
<keyword evidence="1 8" id="KW-0963">Cytoplasm</keyword>
<dbReference type="PANTHER" id="PTHR19136:SF81">
    <property type="entry name" value="MOLYBDENUM COFACTOR GUANYLYLTRANSFERASE"/>
    <property type="match status" value="1"/>
</dbReference>
<protein>
    <recommendedName>
        <fullName evidence="8">Probable molybdenum cofactor guanylyltransferase</fullName>
        <shortName evidence="8">MoCo guanylyltransferase</shortName>
        <ecNumber evidence="8">2.7.7.77</ecNumber>
    </recommendedName>
    <alternativeName>
        <fullName evidence="8">GTP:molybdopterin guanylyltransferase</fullName>
    </alternativeName>
    <alternativeName>
        <fullName evidence="8">Mo-MPT guanylyltransferase</fullName>
    </alternativeName>
    <alternativeName>
        <fullName evidence="8">Molybdopterin guanylyltransferase</fullName>
    </alternativeName>
    <alternativeName>
        <fullName evidence="8">Molybdopterin-guanine dinucleotide synthase</fullName>
        <shortName evidence="8">MGD synthase</shortName>
    </alternativeName>
</protein>
<dbReference type="Proteomes" id="UP000010847">
    <property type="component" value="Chromosome"/>
</dbReference>
<dbReference type="InterPro" id="IPR025877">
    <property type="entry name" value="MobA-like_NTP_Trfase"/>
</dbReference>
<dbReference type="InterPro" id="IPR029044">
    <property type="entry name" value="Nucleotide-diphossugar_trans"/>
</dbReference>
<evidence type="ECO:0000256" key="8">
    <source>
        <dbReference type="HAMAP-Rule" id="MF_00316"/>
    </source>
</evidence>
<comment type="similarity">
    <text evidence="8">Belongs to the MobA family.</text>
</comment>
<evidence type="ECO:0000256" key="3">
    <source>
        <dbReference type="ARBA" id="ARBA00022723"/>
    </source>
</evidence>
<dbReference type="Pfam" id="PF12804">
    <property type="entry name" value="NTP_transf_3"/>
    <property type="match status" value="1"/>
</dbReference>
<comment type="subcellular location">
    <subcellularLocation>
        <location evidence="8">Cytoplasm</location>
    </subcellularLocation>
</comment>
<comment type="domain">
    <text evidence="8">The N-terminal domain determines nucleotide recognition and specific binding, while the C-terminal domain determines the specific binding to the target protein.</text>
</comment>
<evidence type="ECO:0000256" key="7">
    <source>
        <dbReference type="ARBA" id="ARBA00023150"/>
    </source>
</evidence>
<name>W0E8G4_9FIRM</name>
<evidence type="ECO:0000259" key="9">
    <source>
        <dbReference type="Pfam" id="PF12804"/>
    </source>
</evidence>
<gene>
    <name evidence="8" type="primary">mobA</name>
    <name evidence="10" type="ORF">DESME_00855</name>
</gene>
<comment type="caution">
    <text evidence="8">Lacks conserved residue(s) required for the propagation of feature annotation.</text>
</comment>
<organism evidence="10 11">
    <name type="scientific">Desulfitobacterium metallireducens DSM 15288</name>
    <dbReference type="NCBI Taxonomy" id="871968"/>
    <lineage>
        <taxon>Bacteria</taxon>
        <taxon>Bacillati</taxon>
        <taxon>Bacillota</taxon>
        <taxon>Clostridia</taxon>
        <taxon>Eubacteriales</taxon>
        <taxon>Desulfitobacteriaceae</taxon>
        <taxon>Desulfitobacterium</taxon>
    </lineage>
</organism>
<feature type="domain" description="MobA-like NTP transferase" evidence="9">
    <location>
        <begin position="18"/>
        <end position="160"/>
    </location>
</feature>
<keyword evidence="4 8" id="KW-0547">Nucleotide-binding</keyword>
<evidence type="ECO:0000313" key="11">
    <source>
        <dbReference type="Proteomes" id="UP000010847"/>
    </source>
</evidence>
<feature type="binding site" evidence="8">
    <location>
        <position position="33"/>
    </location>
    <ligand>
        <name>GTP</name>
        <dbReference type="ChEBI" id="CHEBI:37565"/>
    </ligand>
</feature>
<dbReference type="PANTHER" id="PTHR19136">
    <property type="entry name" value="MOLYBDENUM COFACTOR GUANYLYLTRANSFERASE"/>
    <property type="match status" value="1"/>
</dbReference>
<dbReference type="GO" id="GO:0061603">
    <property type="term" value="F:molybdenum cofactor guanylyltransferase activity"/>
    <property type="evidence" value="ECO:0007669"/>
    <property type="project" value="UniProtKB-EC"/>
</dbReference>
<comment type="catalytic activity">
    <reaction evidence="8">
        <text>Mo-molybdopterin + GTP + H(+) = Mo-molybdopterin guanine dinucleotide + diphosphate</text>
        <dbReference type="Rhea" id="RHEA:34243"/>
        <dbReference type="ChEBI" id="CHEBI:15378"/>
        <dbReference type="ChEBI" id="CHEBI:33019"/>
        <dbReference type="ChEBI" id="CHEBI:37565"/>
        <dbReference type="ChEBI" id="CHEBI:71302"/>
        <dbReference type="ChEBI" id="CHEBI:71310"/>
        <dbReference type="EC" id="2.7.7.77"/>
    </reaction>
</comment>
<accession>W0E8G4</accession>
<feature type="binding site" evidence="8">
    <location>
        <position position="107"/>
    </location>
    <ligand>
        <name>Mg(2+)</name>
        <dbReference type="ChEBI" id="CHEBI:18420"/>
    </ligand>
</feature>
<sequence>MLEMKDNILNKSVLPVTGVLLAGGKSSRMGRDKAFLDYLGKPLIEKGLEELRSVFSEVIISTNSPERFQCYGEKKVTDLYPGCGPLSGLQSGLQAAQFGYSFFVACDMPFIDPEVIRFLAGYCGKHDVIVPEVDGVLHPLHAFYHKNCLPLITEYLEKRSFKIIDFYPRCSVRIVREEEFRRFPQVARSLKNANTVQEWQELQTL</sequence>
<keyword evidence="5 8" id="KW-0460">Magnesium</keyword>
<keyword evidence="3 8" id="KW-0479">Metal-binding</keyword>
<keyword evidence="11" id="KW-1185">Reference proteome</keyword>
<dbReference type="AlphaFoldDB" id="W0E8G4"/>
<keyword evidence="10" id="KW-0548">Nucleotidyltransferase</keyword>
<keyword evidence="6 8" id="KW-0342">GTP-binding</keyword>
<dbReference type="HAMAP" id="MF_00316">
    <property type="entry name" value="MobA"/>
    <property type="match status" value="1"/>
</dbReference>
<dbReference type="Gene3D" id="3.90.550.10">
    <property type="entry name" value="Spore Coat Polysaccharide Biosynthesis Protein SpsA, Chain A"/>
    <property type="match status" value="1"/>
</dbReference>
<dbReference type="KEGG" id="dmt:DESME_00855"/>
<keyword evidence="2 8" id="KW-0808">Transferase</keyword>
<evidence type="ECO:0000256" key="1">
    <source>
        <dbReference type="ARBA" id="ARBA00022490"/>
    </source>
</evidence>
<dbReference type="GO" id="GO:0005525">
    <property type="term" value="F:GTP binding"/>
    <property type="evidence" value="ECO:0007669"/>
    <property type="project" value="UniProtKB-UniRule"/>
</dbReference>